<dbReference type="GO" id="GO:0008270">
    <property type="term" value="F:zinc ion binding"/>
    <property type="evidence" value="ECO:0007669"/>
    <property type="project" value="UniProtKB-KW"/>
</dbReference>
<comment type="similarity">
    <text evidence="10">Belongs to the nuclear hormone receptor family.</text>
</comment>
<dbReference type="InterPro" id="IPR001628">
    <property type="entry name" value="Znf_hrmn_rcpt"/>
</dbReference>
<dbReference type="PRINTS" id="PR00047">
    <property type="entry name" value="STROIDFINGER"/>
</dbReference>
<dbReference type="PROSITE" id="PS51843">
    <property type="entry name" value="NR_LBD"/>
    <property type="match status" value="1"/>
</dbReference>
<evidence type="ECO:0000256" key="6">
    <source>
        <dbReference type="ARBA" id="ARBA00023125"/>
    </source>
</evidence>
<dbReference type="PROSITE" id="PS00031">
    <property type="entry name" value="NUCLEAR_REC_DBD_1"/>
    <property type="match status" value="1"/>
</dbReference>
<evidence type="ECO:0000256" key="7">
    <source>
        <dbReference type="ARBA" id="ARBA00023163"/>
    </source>
</evidence>
<reference evidence="13" key="1">
    <citation type="submission" date="2025-08" db="UniProtKB">
        <authorList>
            <consortium name="Ensembl"/>
        </authorList>
    </citation>
    <scope>IDENTIFICATION</scope>
</reference>
<evidence type="ECO:0000259" key="12">
    <source>
        <dbReference type="PROSITE" id="PS51843"/>
    </source>
</evidence>
<dbReference type="InterPro" id="IPR035500">
    <property type="entry name" value="NHR-like_dom_sf"/>
</dbReference>
<evidence type="ECO:0000256" key="4">
    <source>
        <dbReference type="ARBA" id="ARBA00022833"/>
    </source>
</evidence>
<dbReference type="FunFam" id="3.30.50.10:FF:000006">
    <property type="entry name" value="Nuclear receptor subfamily 5 group A member"/>
    <property type="match status" value="1"/>
</dbReference>
<dbReference type="GO" id="GO:0005634">
    <property type="term" value="C:nucleus"/>
    <property type="evidence" value="ECO:0007669"/>
    <property type="project" value="UniProtKB-SubCell"/>
</dbReference>
<protein>
    <submittedName>
        <fullName evidence="13">Uncharacterized protein</fullName>
    </submittedName>
</protein>
<dbReference type="PROSITE" id="PS51030">
    <property type="entry name" value="NUCLEAR_REC_DBD_2"/>
    <property type="match status" value="1"/>
</dbReference>
<keyword evidence="2 10" id="KW-0479">Metal-binding</keyword>
<dbReference type="InterPro" id="IPR000536">
    <property type="entry name" value="Nucl_hrmn_rcpt_lig-bd"/>
</dbReference>
<evidence type="ECO:0000256" key="2">
    <source>
        <dbReference type="ARBA" id="ARBA00022723"/>
    </source>
</evidence>
<feature type="domain" description="Nuclear receptor" evidence="11">
    <location>
        <begin position="34"/>
        <end position="109"/>
    </location>
</feature>
<reference evidence="13" key="2">
    <citation type="submission" date="2025-09" db="UniProtKB">
        <authorList>
            <consortium name="Ensembl"/>
        </authorList>
    </citation>
    <scope>IDENTIFICATION</scope>
</reference>
<dbReference type="PRINTS" id="PR01282">
    <property type="entry name" value="COUPTNFACTOR"/>
</dbReference>
<organism evidence="13 14">
    <name type="scientific">Neovison vison</name>
    <name type="common">American mink</name>
    <name type="synonym">Mustela vison</name>
    <dbReference type="NCBI Taxonomy" id="452646"/>
    <lineage>
        <taxon>Eukaryota</taxon>
        <taxon>Metazoa</taxon>
        <taxon>Chordata</taxon>
        <taxon>Craniata</taxon>
        <taxon>Vertebrata</taxon>
        <taxon>Euteleostomi</taxon>
        <taxon>Mammalia</taxon>
        <taxon>Eutheria</taxon>
        <taxon>Laurasiatheria</taxon>
        <taxon>Carnivora</taxon>
        <taxon>Caniformia</taxon>
        <taxon>Musteloidea</taxon>
        <taxon>Mustelidae</taxon>
        <taxon>Mustelinae</taxon>
        <taxon>Neogale</taxon>
    </lineage>
</organism>
<keyword evidence="4 10" id="KW-0862">Zinc</keyword>
<evidence type="ECO:0000256" key="8">
    <source>
        <dbReference type="ARBA" id="ARBA00023170"/>
    </source>
</evidence>
<dbReference type="CDD" id="cd06916">
    <property type="entry name" value="NR_DBD_like"/>
    <property type="match status" value="1"/>
</dbReference>
<dbReference type="GO" id="GO:0043565">
    <property type="term" value="F:sequence-specific DNA binding"/>
    <property type="evidence" value="ECO:0007669"/>
    <property type="project" value="InterPro"/>
</dbReference>
<dbReference type="GeneTree" id="ENSGT00940000157540"/>
<keyword evidence="5 10" id="KW-0805">Transcription regulation</keyword>
<evidence type="ECO:0000256" key="1">
    <source>
        <dbReference type="ARBA" id="ARBA00004123"/>
    </source>
</evidence>
<dbReference type="Pfam" id="PF00105">
    <property type="entry name" value="zf-C4"/>
    <property type="match status" value="1"/>
</dbReference>
<feature type="domain" description="NR LBD" evidence="12">
    <location>
        <begin position="135"/>
        <end position="361"/>
    </location>
</feature>
<sequence>IFRSHSLTTGTYPAVPGGNLGGLNGDNRQQQQQRIDCVVCGAKSSGKHYGQFTCEGCKSFFKRSVGKSQNFTCQANKDCRIDQHQRNRCQYCRFKKCVDMGMKRDAVHKNRIPLVQPTRGQVVPTNRESLGFHTNLSDYISLLIHAEPYTLFGSGSQCVQPNDVLTLENICEQAARVLFGAVEWARKIPFFPDLPIDDQVALLRLTWCDLFMVNWAQCSMPLHVLPFLAATSLQGSPASSSQVAIFMDQVQIFQEQMEKFKALRVDPVEYSCIKAIILFTSDAIGLSDVASVESWQETSQSALEKYVRIQYSNQPMRFGKLLLRLPSLRTVSSSVIEQLFFVHLVGKISIKSLIRDILLSGNIPYFSIL</sequence>
<dbReference type="AlphaFoldDB" id="A0A8C7B620"/>
<dbReference type="InterPro" id="IPR050274">
    <property type="entry name" value="Nuclear_hormone_rcpt_NR2"/>
</dbReference>
<evidence type="ECO:0000313" key="13">
    <source>
        <dbReference type="Ensembl" id="ENSNVIP00000017912.1"/>
    </source>
</evidence>
<name>A0A8C7B620_NEOVI</name>
<evidence type="ECO:0000256" key="10">
    <source>
        <dbReference type="RuleBase" id="RU004334"/>
    </source>
</evidence>
<dbReference type="SUPFAM" id="SSF57716">
    <property type="entry name" value="Glucocorticoid receptor-like (DNA-binding domain)"/>
    <property type="match status" value="1"/>
</dbReference>
<comment type="subcellular location">
    <subcellularLocation>
        <location evidence="1 10">Nucleus</location>
    </subcellularLocation>
</comment>
<dbReference type="Gene3D" id="3.30.50.10">
    <property type="entry name" value="Erythroid Transcription Factor GATA-1, subunit A"/>
    <property type="match status" value="1"/>
</dbReference>
<keyword evidence="8 10" id="KW-0675">Receptor</keyword>
<accession>A0A8C7B620</accession>
<keyword evidence="3 10" id="KW-0863">Zinc-finger</keyword>
<evidence type="ECO:0000256" key="5">
    <source>
        <dbReference type="ARBA" id="ARBA00023015"/>
    </source>
</evidence>
<dbReference type="Ensembl" id="ENSNVIT00000020886.1">
    <property type="protein sequence ID" value="ENSNVIP00000017912.1"/>
    <property type="gene ID" value="ENSNVIG00000013979.1"/>
</dbReference>
<dbReference type="SUPFAM" id="SSF48508">
    <property type="entry name" value="Nuclear receptor ligand-binding domain"/>
    <property type="match status" value="1"/>
</dbReference>
<dbReference type="Pfam" id="PF00104">
    <property type="entry name" value="Hormone_recep"/>
    <property type="match status" value="1"/>
</dbReference>
<evidence type="ECO:0000259" key="11">
    <source>
        <dbReference type="PROSITE" id="PS51030"/>
    </source>
</evidence>
<keyword evidence="9 10" id="KW-0539">Nucleus</keyword>
<dbReference type="PRINTS" id="PR00398">
    <property type="entry name" value="STRDHORMONER"/>
</dbReference>
<evidence type="ECO:0000256" key="3">
    <source>
        <dbReference type="ARBA" id="ARBA00022771"/>
    </source>
</evidence>
<keyword evidence="7 10" id="KW-0804">Transcription</keyword>
<keyword evidence="6 10" id="KW-0238">DNA-binding</keyword>
<dbReference type="Proteomes" id="UP000694425">
    <property type="component" value="Unplaced"/>
</dbReference>
<keyword evidence="14" id="KW-1185">Reference proteome</keyword>
<dbReference type="CDD" id="cd06948">
    <property type="entry name" value="NR_LBD_COUP-TF"/>
    <property type="match status" value="1"/>
</dbReference>
<proteinExistence type="inferred from homology"/>
<dbReference type="SMART" id="SM00430">
    <property type="entry name" value="HOLI"/>
    <property type="match status" value="1"/>
</dbReference>
<dbReference type="SMART" id="SM00399">
    <property type="entry name" value="ZnF_C4"/>
    <property type="match status" value="1"/>
</dbReference>
<dbReference type="GO" id="GO:0003700">
    <property type="term" value="F:DNA-binding transcription factor activity"/>
    <property type="evidence" value="ECO:0007669"/>
    <property type="project" value="InterPro"/>
</dbReference>
<dbReference type="FunFam" id="1.10.565.10:FF:000020">
    <property type="entry name" value="Nuclear receptor subfamily 2 group F member 6"/>
    <property type="match status" value="1"/>
</dbReference>
<dbReference type="InterPro" id="IPR001723">
    <property type="entry name" value="Nuclear_hrmn_rcpt"/>
</dbReference>
<evidence type="ECO:0000256" key="9">
    <source>
        <dbReference type="ARBA" id="ARBA00023242"/>
    </source>
</evidence>
<dbReference type="Gene3D" id="1.10.565.10">
    <property type="entry name" value="Retinoid X Receptor"/>
    <property type="match status" value="1"/>
</dbReference>
<dbReference type="PANTHER" id="PTHR24083">
    <property type="entry name" value="NUCLEAR HORMONE RECEPTOR"/>
    <property type="match status" value="1"/>
</dbReference>
<evidence type="ECO:0000313" key="14">
    <source>
        <dbReference type="Proteomes" id="UP000694425"/>
    </source>
</evidence>
<dbReference type="InterPro" id="IPR013088">
    <property type="entry name" value="Znf_NHR/GATA"/>
</dbReference>